<keyword evidence="1" id="KW-1133">Transmembrane helix</keyword>
<comment type="caution">
    <text evidence="2">The sequence shown here is derived from an EMBL/GenBank/DDBJ whole genome shotgun (WGS) entry which is preliminary data.</text>
</comment>
<keyword evidence="1" id="KW-0472">Membrane</keyword>
<organism evidence="2 3">
    <name type="scientific">Candidatus Woesebacteria bacterium GW2011_GWB1_39_12</name>
    <dbReference type="NCBI Taxonomy" id="1618574"/>
    <lineage>
        <taxon>Bacteria</taxon>
        <taxon>Candidatus Woeseibacteriota</taxon>
    </lineage>
</organism>
<keyword evidence="1" id="KW-0812">Transmembrane</keyword>
<reference evidence="2 3" key="1">
    <citation type="journal article" date="2015" name="Nature">
        <title>rRNA introns, odd ribosomes, and small enigmatic genomes across a large radiation of phyla.</title>
        <authorList>
            <person name="Brown C.T."/>
            <person name="Hug L.A."/>
            <person name="Thomas B.C."/>
            <person name="Sharon I."/>
            <person name="Castelle C.J."/>
            <person name="Singh A."/>
            <person name="Wilkins M.J."/>
            <person name="Williams K.H."/>
            <person name="Banfield J.F."/>
        </authorList>
    </citation>
    <scope>NUCLEOTIDE SEQUENCE [LARGE SCALE GENOMIC DNA]</scope>
</reference>
<evidence type="ECO:0000256" key="1">
    <source>
        <dbReference type="SAM" id="Phobius"/>
    </source>
</evidence>
<name>A0A0G0MA19_9BACT</name>
<protein>
    <submittedName>
        <fullName evidence="2">Uncharacterized protein</fullName>
    </submittedName>
</protein>
<evidence type="ECO:0000313" key="3">
    <source>
        <dbReference type="Proteomes" id="UP000033881"/>
    </source>
</evidence>
<gene>
    <name evidence="2" type="ORF">UT24_C0008G0092</name>
</gene>
<feature type="transmembrane region" description="Helical" evidence="1">
    <location>
        <begin position="7"/>
        <end position="27"/>
    </location>
</feature>
<evidence type="ECO:0000313" key="2">
    <source>
        <dbReference type="EMBL" id="KKR00964.1"/>
    </source>
</evidence>
<dbReference type="EMBL" id="LBWB01000008">
    <property type="protein sequence ID" value="KKR00964.1"/>
    <property type="molecule type" value="Genomic_DNA"/>
</dbReference>
<sequence length="416" mass="48751">MRNQKGFIEILFVVIVLLITTTTIFLYTKGFFSKSFLTKNKLNVSKLECPLLPGGFVGRIVDLNPFIFEVLDYSLQEENDNLSNLEYVNIPGGFLYYSESTPQEFKNISLESGNLISGRWGVVLNEFVSDVFEDISKVPNVEKFCTPEDKLKNIKRDSPIIVALSKTEGFGDTLFIRKDESYFYRDYYTNEVLPRNIDNKKVHELKEKITKLDLDKYKSGYKYQTNANLILINDTEAKVISFSVDNLFNPPADLTKIVTDLTNLREEILENSKYKLKVHSKYEINKWLSADPPNSYTREVRSEILKRDYPNIYKEVLKKHEGMYVFYKYEGKYYYLWLNSSNGSLYSDGDELKIYEGKYSGYSLWKEKEIRLRDISNDSIEIDKSVMDRNGLKVWLEKDNYYLDEDSFYVLDVVRF</sequence>
<dbReference type="Proteomes" id="UP000033881">
    <property type="component" value="Unassembled WGS sequence"/>
</dbReference>
<accession>A0A0G0MA19</accession>
<proteinExistence type="predicted"/>
<dbReference type="AlphaFoldDB" id="A0A0G0MA19"/>